<dbReference type="Pfam" id="PF13149">
    <property type="entry name" value="Mfa_like_1"/>
    <property type="match status" value="1"/>
</dbReference>
<dbReference type="AlphaFoldDB" id="A0A412XRY3"/>
<dbReference type="CDD" id="cd13120">
    <property type="entry name" value="BF2867_like_N"/>
    <property type="match status" value="1"/>
</dbReference>
<protein>
    <recommendedName>
        <fullName evidence="3">Fimbrillin family protein</fullName>
    </recommendedName>
</protein>
<name>A0A412XRY3_9BACE</name>
<dbReference type="CDD" id="cd13121">
    <property type="entry name" value="BF2867_like_C"/>
    <property type="match status" value="1"/>
</dbReference>
<dbReference type="Proteomes" id="UP000283850">
    <property type="component" value="Unassembled WGS sequence"/>
</dbReference>
<comment type="caution">
    <text evidence="1">The sequence shown here is derived from an EMBL/GenBank/DDBJ whole genome shotgun (WGS) entry which is preliminary data.</text>
</comment>
<proteinExistence type="predicted"/>
<organism evidence="1 2">
    <name type="scientific">Bacteroides intestinalis</name>
    <dbReference type="NCBI Taxonomy" id="329854"/>
    <lineage>
        <taxon>Bacteria</taxon>
        <taxon>Pseudomonadati</taxon>
        <taxon>Bacteroidota</taxon>
        <taxon>Bacteroidia</taxon>
        <taxon>Bacteroidales</taxon>
        <taxon>Bacteroidaceae</taxon>
        <taxon>Bacteroides</taxon>
    </lineage>
</organism>
<dbReference type="InterPro" id="IPR025049">
    <property type="entry name" value="Mfa-like_1"/>
</dbReference>
<gene>
    <name evidence="1" type="ORF">DWW10_23370</name>
</gene>
<reference evidence="1 2" key="1">
    <citation type="submission" date="2018-08" db="EMBL/GenBank/DDBJ databases">
        <title>A genome reference for cultivated species of the human gut microbiota.</title>
        <authorList>
            <person name="Zou Y."/>
            <person name="Xue W."/>
            <person name="Luo G."/>
        </authorList>
    </citation>
    <scope>NUCLEOTIDE SEQUENCE [LARGE SCALE GENOMIC DNA]</scope>
    <source>
        <strain evidence="1 2">AF14-32</strain>
    </source>
</reference>
<evidence type="ECO:0000313" key="1">
    <source>
        <dbReference type="EMBL" id="RGV47849.1"/>
    </source>
</evidence>
<accession>A0A412XRY3</accession>
<dbReference type="Gene3D" id="2.60.40.2630">
    <property type="match status" value="1"/>
</dbReference>
<evidence type="ECO:0000313" key="2">
    <source>
        <dbReference type="Proteomes" id="UP000283850"/>
    </source>
</evidence>
<sequence>MLIWKLSNFISFISYMNKLSIFYLSVFCTLLLAGGCTDDGCLSDTDTPVFLQPSFSTASNVSVRSIVNETGTATGQVNKIGAYLTRTDGHTAYADPAMVYTTFATTNGTTWGGAKKLNLRTEQARLYAWYPDNGTAPTESGTTRTIPLTLPAAQTFDGTSTTACSQTDYLYGSASNTAGDATAITVSATNATPTVYLQHALAQLVFTIEYKAGRVPDSEYDYVKSISLTTGTGTSVFSAANAAGTLALNDGTITLAPTTTITFTATAGTSQLPGNIGAPKPVAYGLVAPKAKDETSTNPISLNLVLGQKSASTNDRTLTAANAALFNGEWKKGHRYTYNLQLDKNDITLKSVEIKAWTEKDGGSQDVPPVIE</sequence>
<evidence type="ECO:0008006" key="3">
    <source>
        <dbReference type="Google" id="ProtNLM"/>
    </source>
</evidence>
<dbReference type="EMBL" id="QRZF01000027">
    <property type="protein sequence ID" value="RGV47849.1"/>
    <property type="molecule type" value="Genomic_DNA"/>
</dbReference>